<evidence type="ECO:0000313" key="2">
    <source>
        <dbReference type="Proteomes" id="UP000271193"/>
    </source>
</evidence>
<protein>
    <recommendedName>
        <fullName evidence="3">Lipoprotein</fullName>
    </recommendedName>
</protein>
<organism evidence="1 2">
    <name type="scientific">Chryseobacterium bernardetii</name>
    <dbReference type="NCBI Taxonomy" id="1241978"/>
    <lineage>
        <taxon>Bacteria</taxon>
        <taxon>Pseudomonadati</taxon>
        <taxon>Bacteroidota</taxon>
        <taxon>Flavobacteriia</taxon>
        <taxon>Flavobacteriales</taxon>
        <taxon>Weeksellaceae</taxon>
        <taxon>Chryseobacterium group</taxon>
        <taxon>Chryseobacterium</taxon>
    </lineage>
</organism>
<dbReference type="AlphaFoldDB" id="A0A3G6T4L4"/>
<sequence length="214" mass="25821">MRYPILTLFLLIILYSCKNTDVKVIHDDLVVLNPDINEIKKGYYKYSTFNPSYPDYYLYSPIGPSRKEKGKAKSLIPEFDHFDYRIFYKYIKNNFNGQYEAYLVNNNTILYRDYVEIYKDEKERKFKALQDFENYFKQKKISFKVHKQKYFEDDGGTRFVFLLKKNDLKTDSVYFSVFLTKEKMEASLFYNIKDTINAFPWISTTPYRGQKIED</sequence>
<dbReference type="KEGG" id="cben:EG339_06600"/>
<evidence type="ECO:0008006" key="3">
    <source>
        <dbReference type="Google" id="ProtNLM"/>
    </source>
</evidence>
<name>A0A3G6T4L4_9FLAO</name>
<evidence type="ECO:0000313" key="1">
    <source>
        <dbReference type="EMBL" id="AZB24301.1"/>
    </source>
</evidence>
<keyword evidence="2" id="KW-1185">Reference proteome</keyword>
<dbReference type="Proteomes" id="UP000271193">
    <property type="component" value="Chromosome"/>
</dbReference>
<accession>A0A3G6T4L4</accession>
<dbReference type="PROSITE" id="PS51257">
    <property type="entry name" value="PROKAR_LIPOPROTEIN"/>
    <property type="match status" value="1"/>
</dbReference>
<reference evidence="2" key="1">
    <citation type="submission" date="2018-11" db="EMBL/GenBank/DDBJ databases">
        <title>Proposal to divide the Flavobacteriaceae and reorganize its genera based on Amino Acid Identity values calculated from whole genome sequences.</title>
        <authorList>
            <person name="Nicholson A.C."/>
            <person name="Gulvik C.A."/>
            <person name="Whitney A.M."/>
            <person name="Humrighouse B.W."/>
            <person name="Bell M."/>
            <person name="Holmes B."/>
            <person name="Steigerwalt A.G."/>
            <person name="Villarma A."/>
            <person name="Sheth M."/>
            <person name="Batra D."/>
            <person name="Pryor J."/>
            <person name="Bernardet J.-F."/>
            <person name="Hugo C."/>
            <person name="Kampfer P."/>
            <person name="Newman J."/>
            <person name="McQuiston J.R."/>
        </authorList>
    </citation>
    <scope>NUCLEOTIDE SEQUENCE [LARGE SCALE GENOMIC DNA]</scope>
    <source>
        <strain evidence="2">G0229</strain>
    </source>
</reference>
<dbReference type="RefSeq" id="WP_123869414.1">
    <property type="nucleotide sequence ID" value="NZ_CP033932.1"/>
</dbReference>
<gene>
    <name evidence="1" type="ORF">EG339_06600</name>
</gene>
<dbReference type="GeneID" id="99064480"/>
<proteinExistence type="predicted"/>
<dbReference type="EMBL" id="CP033932">
    <property type="protein sequence ID" value="AZB24301.1"/>
    <property type="molecule type" value="Genomic_DNA"/>
</dbReference>